<evidence type="ECO:0000259" key="3">
    <source>
        <dbReference type="Pfam" id="PF17167"/>
    </source>
</evidence>
<dbReference type="InterPro" id="IPR008928">
    <property type="entry name" value="6-hairpin_glycosidase_sf"/>
</dbReference>
<dbReference type="PANTHER" id="PTHR37469:SF2">
    <property type="entry name" value="CELLOBIONIC ACID PHOSPHORYLASE"/>
    <property type="match status" value="1"/>
</dbReference>
<sequence length="262" mass="29507">DGWDGNWYRRAYFDNGVRFGSAENEECRIDSLTQSWAVISGMSNPQRAHVAMQQVYEQLVDNEHKLIRLLTPPFDKGELRPGYIKGYLPGIRENGAQYTHAAAWVVIAAAILGQGKQAVSLFNMINPINHSDNPEQVSIYRGEPYVMCGDVYSMFPYAGRAGWSWYTGSAGWMYQAGLEHILGLKVMPGGFTVDPCVDPSWKQFQIQLKRGNVVYSIEVQNPRGIEKGVEEIRLDGEILKDLLIPIIDSTMMVTKEVRVRMG</sequence>
<evidence type="ECO:0000256" key="2">
    <source>
        <dbReference type="ARBA" id="ARBA00022679"/>
    </source>
</evidence>
<organism evidence="4 5">
    <name type="scientific">SAR324 cluster bacterium</name>
    <dbReference type="NCBI Taxonomy" id="2024889"/>
    <lineage>
        <taxon>Bacteria</taxon>
        <taxon>Deltaproteobacteria</taxon>
        <taxon>SAR324 cluster</taxon>
    </lineage>
</organism>
<dbReference type="SUPFAM" id="SSF48208">
    <property type="entry name" value="Six-hairpin glycosidases"/>
    <property type="match status" value="1"/>
</dbReference>
<evidence type="ECO:0000313" key="5">
    <source>
        <dbReference type="Proteomes" id="UP000524246"/>
    </source>
</evidence>
<evidence type="ECO:0000313" key="4">
    <source>
        <dbReference type="EMBL" id="NMC63999.1"/>
    </source>
</evidence>
<reference evidence="4 5" key="1">
    <citation type="journal article" date="2020" name="Biotechnol. Biofuels">
        <title>New insights from the biogas microbiome by comprehensive genome-resolved metagenomics of nearly 1600 species originating from multiple anaerobic digesters.</title>
        <authorList>
            <person name="Campanaro S."/>
            <person name="Treu L."/>
            <person name="Rodriguez-R L.M."/>
            <person name="Kovalovszki A."/>
            <person name="Ziels R.M."/>
            <person name="Maus I."/>
            <person name="Zhu X."/>
            <person name="Kougias P.G."/>
            <person name="Basile A."/>
            <person name="Luo G."/>
            <person name="Schluter A."/>
            <person name="Konstantinidis K.T."/>
            <person name="Angelidaki I."/>
        </authorList>
    </citation>
    <scope>NUCLEOTIDE SEQUENCE [LARGE SCALE GENOMIC DNA]</scope>
    <source>
        <strain evidence="4">AS27yjCOA_65</strain>
    </source>
</reference>
<dbReference type="Gene3D" id="2.60.420.10">
    <property type="entry name" value="Maltose phosphorylase, domain 3"/>
    <property type="match status" value="1"/>
</dbReference>
<dbReference type="InterPro" id="IPR033432">
    <property type="entry name" value="GH94_catalytic"/>
</dbReference>
<comment type="caution">
    <text evidence="4">The sequence shown here is derived from an EMBL/GenBank/DDBJ whole genome shotgun (WGS) entry which is preliminary data.</text>
</comment>
<accession>A0A7X9FUG7</accession>
<name>A0A7X9FUG7_9DELT</name>
<dbReference type="Gene3D" id="1.50.10.10">
    <property type="match status" value="1"/>
</dbReference>
<dbReference type="PANTHER" id="PTHR37469">
    <property type="entry name" value="CELLOBIONIC ACID PHOSPHORYLASE-RELATED"/>
    <property type="match status" value="1"/>
</dbReference>
<dbReference type="Proteomes" id="UP000524246">
    <property type="component" value="Unassembled WGS sequence"/>
</dbReference>
<keyword evidence="2 4" id="KW-0808">Transferase</keyword>
<proteinExistence type="predicted"/>
<keyword evidence="1" id="KW-0328">Glycosyltransferase</keyword>
<protein>
    <submittedName>
        <fullName evidence="4">Glycosyl transferase</fullName>
    </submittedName>
</protein>
<dbReference type="GO" id="GO:0016757">
    <property type="term" value="F:glycosyltransferase activity"/>
    <property type="evidence" value="ECO:0007669"/>
    <property type="project" value="UniProtKB-KW"/>
</dbReference>
<feature type="non-terminal residue" evidence="4">
    <location>
        <position position="1"/>
    </location>
</feature>
<dbReference type="InterPro" id="IPR012341">
    <property type="entry name" value="6hp_glycosidase-like_sf"/>
</dbReference>
<dbReference type="Pfam" id="PF17167">
    <property type="entry name" value="Glyco_hydro_94"/>
    <property type="match status" value="1"/>
</dbReference>
<dbReference type="EMBL" id="JAAZON010000578">
    <property type="protein sequence ID" value="NMC63999.1"/>
    <property type="molecule type" value="Genomic_DNA"/>
</dbReference>
<dbReference type="GO" id="GO:0005975">
    <property type="term" value="P:carbohydrate metabolic process"/>
    <property type="evidence" value="ECO:0007669"/>
    <property type="project" value="InterPro"/>
</dbReference>
<dbReference type="AlphaFoldDB" id="A0A7X9FUG7"/>
<evidence type="ECO:0000256" key="1">
    <source>
        <dbReference type="ARBA" id="ARBA00022676"/>
    </source>
</evidence>
<feature type="domain" description="Glycosyl hydrolase 94 catalytic" evidence="3">
    <location>
        <begin position="2"/>
        <end position="183"/>
    </location>
</feature>
<gene>
    <name evidence="4" type="ORF">GYA55_12620</name>
</gene>
<dbReference type="InterPro" id="IPR052047">
    <property type="entry name" value="GH94_Enzymes"/>
</dbReference>